<dbReference type="Gene3D" id="2.160.20.20">
    <property type="match status" value="1"/>
</dbReference>
<keyword evidence="1" id="KW-0732">Signal</keyword>
<dbReference type="PANTHER" id="PTHR35037">
    <property type="entry name" value="C-TERMINAL REGION OF AIDA-LIKE PROTEIN"/>
    <property type="match status" value="1"/>
</dbReference>
<organism evidence="2">
    <name type="scientific">marine sediment metagenome</name>
    <dbReference type="NCBI Taxonomy" id="412755"/>
    <lineage>
        <taxon>unclassified sequences</taxon>
        <taxon>metagenomes</taxon>
        <taxon>ecological metagenomes</taxon>
    </lineage>
</organism>
<comment type="caution">
    <text evidence="2">The sequence shown here is derived from an EMBL/GenBank/DDBJ whole genome shotgun (WGS) entry which is preliminary data.</text>
</comment>
<feature type="non-terminal residue" evidence="2">
    <location>
        <position position="239"/>
    </location>
</feature>
<dbReference type="InterPro" id="IPR011050">
    <property type="entry name" value="Pectin_lyase_fold/virulence"/>
</dbReference>
<dbReference type="Pfam" id="PF12951">
    <property type="entry name" value="PATR"/>
    <property type="match status" value="2"/>
</dbReference>
<dbReference type="InterPro" id="IPR051551">
    <property type="entry name" value="Autotransporter_adhesion"/>
</dbReference>
<protein>
    <submittedName>
        <fullName evidence="2">Uncharacterized protein</fullName>
    </submittedName>
</protein>
<dbReference type="PANTHER" id="PTHR35037:SF3">
    <property type="entry name" value="C-TERMINAL REGION OF AIDA-LIKE PROTEIN"/>
    <property type="match status" value="1"/>
</dbReference>
<dbReference type="InterPro" id="IPR012332">
    <property type="entry name" value="Autotransporter_pectin_lyase_C"/>
</dbReference>
<dbReference type="SUPFAM" id="SSF51126">
    <property type="entry name" value="Pectin lyase-like"/>
    <property type="match status" value="1"/>
</dbReference>
<accession>A0A0F9NZK6</accession>
<reference evidence="2" key="1">
    <citation type="journal article" date="2015" name="Nature">
        <title>Complex archaea that bridge the gap between prokaryotes and eukaryotes.</title>
        <authorList>
            <person name="Spang A."/>
            <person name="Saw J.H."/>
            <person name="Jorgensen S.L."/>
            <person name="Zaremba-Niedzwiedzka K."/>
            <person name="Martijn J."/>
            <person name="Lind A.E."/>
            <person name="van Eijk R."/>
            <person name="Schleper C."/>
            <person name="Guy L."/>
            <person name="Ettema T.J."/>
        </authorList>
    </citation>
    <scope>NUCLEOTIDE SEQUENCE</scope>
</reference>
<evidence type="ECO:0000313" key="2">
    <source>
        <dbReference type="EMBL" id="KKN24930.1"/>
    </source>
</evidence>
<evidence type="ECO:0000256" key="1">
    <source>
        <dbReference type="ARBA" id="ARBA00022729"/>
    </source>
</evidence>
<dbReference type="InterPro" id="IPR013425">
    <property type="entry name" value="Autotrns_rpt"/>
</dbReference>
<dbReference type="NCBIfam" id="TIGR02601">
    <property type="entry name" value="autotrns_rpt"/>
    <property type="match status" value="2"/>
</dbReference>
<name>A0A0F9NZK6_9ZZZZ</name>
<dbReference type="AlphaFoldDB" id="A0A0F9NZK6"/>
<dbReference type="EMBL" id="LAZR01002845">
    <property type="protein sequence ID" value="KKN24930.1"/>
    <property type="molecule type" value="Genomic_DNA"/>
</dbReference>
<gene>
    <name evidence="2" type="ORF">LCGC14_0890000</name>
</gene>
<proteinExistence type="predicted"/>
<sequence length="239" mass="24375">MTTIDIFRDTAYGGRVDAAEQKRRDKQLAADTIADVRNYLGDRELHGWPNLIQDAAGGAGSLKKIGTGTLTLTGANTYTGETIIAGGSIIVGHANALKNSTVSINVNYYGLDVTTNTIDATIGALGGSGNLNLGSQTLTTGGNDASTTYSGGLSGTGPLTKIGVGTLTLSGNNTYTGGTTLRDGALSLGHTSALGTGTLTVAPTITWTENFDSTPGDWTFNGTAVINGGSVRLTQTVRL</sequence>